<dbReference type="EnsemblBacteria" id="ABK36193">
    <property type="protein sequence ID" value="ABK36193"/>
    <property type="gene ID" value="AHA_0386"/>
</dbReference>
<name>A0KF93_AERHH</name>
<dbReference type="EMBL" id="CP000462">
    <property type="protein sequence ID" value="ABK36193.1"/>
    <property type="molecule type" value="Genomic_DNA"/>
</dbReference>
<keyword evidence="2" id="KW-1185">Reference proteome</keyword>
<dbReference type="AlphaFoldDB" id="A0KF93"/>
<dbReference type="KEGG" id="aha:AHA_0386"/>
<accession>A0KF93</accession>
<organism evidence="1 2">
    <name type="scientific">Aeromonas hydrophila subsp. hydrophila (strain ATCC 7966 / DSM 30187 / BCRC 13018 / CCUG 14551 / JCM 1027 / KCTC 2358 / NCIMB 9240 / NCTC 8049)</name>
    <dbReference type="NCBI Taxonomy" id="380703"/>
    <lineage>
        <taxon>Bacteria</taxon>
        <taxon>Pseudomonadati</taxon>
        <taxon>Pseudomonadota</taxon>
        <taxon>Gammaproteobacteria</taxon>
        <taxon>Aeromonadales</taxon>
        <taxon>Aeromonadaceae</taxon>
        <taxon>Aeromonas</taxon>
    </lineage>
</organism>
<sequence length="34" mass="3538">MSALAMSTAKASKSELLSGIEYLSAYETVLGEDA</sequence>
<evidence type="ECO:0000313" key="1">
    <source>
        <dbReference type="EMBL" id="ABK36193.1"/>
    </source>
</evidence>
<proteinExistence type="predicted"/>
<gene>
    <name evidence="1" type="ordered locus">AHA_0386</name>
</gene>
<reference evidence="1 2" key="1">
    <citation type="journal article" date="2006" name="J. Bacteriol.">
        <title>Genome sequence of Aeromonas hydrophila ATCC 7966T: jack of all trades.</title>
        <authorList>
            <person name="Seshadri R."/>
            <person name="Joseph S.W."/>
            <person name="Chopra A.K."/>
            <person name="Sha J."/>
            <person name="Shaw J."/>
            <person name="Graf J."/>
            <person name="Haft D."/>
            <person name="Wu M."/>
            <person name="Ren Q."/>
            <person name="Rosovitz M.J."/>
            <person name="Madupu R."/>
            <person name="Tallon L."/>
            <person name="Kim M."/>
            <person name="Jin S."/>
            <person name="Vuong H."/>
            <person name="Stine O.C."/>
            <person name="Ali A."/>
            <person name="Horneman A.J."/>
            <person name="Heidelberg J.F."/>
        </authorList>
    </citation>
    <scope>NUCLEOTIDE SEQUENCE [LARGE SCALE GENOMIC DNA]</scope>
    <source>
        <strain evidence="2">ATCC 7966 / DSM 30187 / BCRC 13018 / CCUG 14551 / JCM 1027 / KCTC 2358 / NCIMB 9240 / NCTC 8049</strain>
    </source>
</reference>
<dbReference type="Proteomes" id="UP000000756">
    <property type="component" value="Chromosome"/>
</dbReference>
<protein>
    <submittedName>
        <fullName evidence="1">Uncharacterized protein</fullName>
    </submittedName>
</protein>
<dbReference type="HOGENOM" id="CLU_3371581_0_0_6"/>
<evidence type="ECO:0000313" key="2">
    <source>
        <dbReference type="Proteomes" id="UP000000756"/>
    </source>
</evidence>